<feature type="transmembrane region" description="Helical" evidence="1">
    <location>
        <begin position="116"/>
        <end position="138"/>
    </location>
</feature>
<keyword evidence="1" id="KW-0472">Membrane</keyword>
<accession>A0ABP8DXR4</accession>
<feature type="transmembrane region" description="Helical" evidence="1">
    <location>
        <begin position="60"/>
        <end position="85"/>
    </location>
</feature>
<evidence type="ECO:0008006" key="4">
    <source>
        <dbReference type="Google" id="ProtNLM"/>
    </source>
</evidence>
<keyword evidence="1" id="KW-1133">Transmembrane helix</keyword>
<evidence type="ECO:0000256" key="1">
    <source>
        <dbReference type="SAM" id="Phobius"/>
    </source>
</evidence>
<dbReference type="EMBL" id="BAABAU010000001">
    <property type="protein sequence ID" value="GAA4264613.1"/>
    <property type="molecule type" value="Genomic_DNA"/>
</dbReference>
<dbReference type="RefSeq" id="WP_344793201.1">
    <property type="nucleotide sequence ID" value="NZ_BAABAU010000001.1"/>
</dbReference>
<evidence type="ECO:0000313" key="2">
    <source>
        <dbReference type="EMBL" id="GAA4264613.1"/>
    </source>
</evidence>
<keyword evidence="1" id="KW-0812">Transmembrane</keyword>
<comment type="caution">
    <text evidence="2">The sequence shown here is derived from an EMBL/GenBank/DDBJ whole genome shotgun (WGS) entry which is preliminary data.</text>
</comment>
<organism evidence="2 3">
    <name type="scientific">Frondihabitans peucedani</name>
    <dbReference type="NCBI Taxonomy" id="598626"/>
    <lineage>
        <taxon>Bacteria</taxon>
        <taxon>Bacillati</taxon>
        <taxon>Actinomycetota</taxon>
        <taxon>Actinomycetes</taxon>
        <taxon>Micrococcales</taxon>
        <taxon>Microbacteriaceae</taxon>
        <taxon>Frondihabitans</taxon>
    </lineage>
</organism>
<protein>
    <recommendedName>
        <fullName evidence="4">DUF1700 domain-containing protein</fullName>
    </recommendedName>
</protein>
<proteinExistence type="predicted"/>
<dbReference type="Proteomes" id="UP001501594">
    <property type="component" value="Unassembled WGS sequence"/>
</dbReference>
<name>A0ABP8DXR4_9MICO</name>
<evidence type="ECO:0000313" key="3">
    <source>
        <dbReference type="Proteomes" id="UP001501594"/>
    </source>
</evidence>
<gene>
    <name evidence="2" type="ORF">GCM10022256_02250</name>
</gene>
<keyword evidence="3" id="KW-1185">Reference proteome</keyword>
<sequence>MNDLERRYRAALRWYSRSWRRSHGEALLDTLLTGAEAEGRSRPARRARVDLAVRGSVERLAGLAPIGLFVLALLALVVLASVAGVSPRASITLSLPAIPPPRPGEFSTRLTTPALAAGWVQLAAGGVFIGAAALGLVLRRRVRRMRDAPDPRSTR</sequence>
<reference evidence="3" key="1">
    <citation type="journal article" date="2019" name="Int. J. Syst. Evol. Microbiol.">
        <title>The Global Catalogue of Microorganisms (GCM) 10K type strain sequencing project: providing services to taxonomists for standard genome sequencing and annotation.</title>
        <authorList>
            <consortium name="The Broad Institute Genomics Platform"/>
            <consortium name="The Broad Institute Genome Sequencing Center for Infectious Disease"/>
            <person name="Wu L."/>
            <person name="Ma J."/>
        </authorList>
    </citation>
    <scope>NUCLEOTIDE SEQUENCE [LARGE SCALE GENOMIC DNA]</scope>
    <source>
        <strain evidence="3">JCM 17442</strain>
    </source>
</reference>